<keyword evidence="2" id="KW-1185">Reference proteome</keyword>
<evidence type="ECO:0008006" key="3">
    <source>
        <dbReference type="Google" id="ProtNLM"/>
    </source>
</evidence>
<reference evidence="1 2" key="1">
    <citation type="submission" date="2024-01" db="EMBL/GenBank/DDBJ databases">
        <title>Draft genome sequences of three bacterial strains isolated from Acacia saligna represent a potential new species within the genus Rhizobium.</title>
        <authorList>
            <person name="Tambong J.T."/>
            <person name="Mnasri B."/>
        </authorList>
    </citation>
    <scope>NUCLEOTIDE SEQUENCE [LARGE SCALE GENOMIC DNA]</scope>
    <source>
        <strain evidence="1 2">1AS12I</strain>
    </source>
</reference>
<gene>
    <name evidence="1" type="ORF">V8Q02_04555</name>
</gene>
<sequence length="73" mass="8840">MAKSEKYFRDFRERRGVYYPFGKFVRILADFISFFPRLATARIPEISSSHSRMLQIVIFRELLRHFFATFSQI</sequence>
<evidence type="ECO:0000313" key="2">
    <source>
        <dbReference type="Proteomes" id="UP001531129"/>
    </source>
</evidence>
<accession>A0ABU8CEV1</accession>
<comment type="caution">
    <text evidence="1">The sequence shown here is derived from an EMBL/GenBank/DDBJ whole genome shotgun (WGS) entry which is preliminary data.</text>
</comment>
<proteinExistence type="predicted"/>
<evidence type="ECO:0000313" key="1">
    <source>
        <dbReference type="EMBL" id="MEI1247295.1"/>
    </source>
</evidence>
<protein>
    <recommendedName>
        <fullName evidence="3">Transposase</fullName>
    </recommendedName>
</protein>
<organism evidence="1 2">
    <name type="scientific">Rhizobium aouanii</name>
    <dbReference type="NCBI Taxonomy" id="3118145"/>
    <lineage>
        <taxon>Bacteria</taxon>
        <taxon>Pseudomonadati</taxon>
        <taxon>Pseudomonadota</taxon>
        <taxon>Alphaproteobacteria</taxon>
        <taxon>Hyphomicrobiales</taxon>
        <taxon>Rhizobiaceae</taxon>
        <taxon>Rhizobium/Agrobacterium group</taxon>
        <taxon>Rhizobium</taxon>
    </lineage>
</organism>
<dbReference type="RefSeq" id="WP_335910967.1">
    <property type="nucleotide sequence ID" value="NZ_JBAMYB010000002.1"/>
</dbReference>
<dbReference type="Proteomes" id="UP001531129">
    <property type="component" value="Unassembled WGS sequence"/>
</dbReference>
<dbReference type="EMBL" id="JBAMYC010000002">
    <property type="protein sequence ID" value="MEI1247295.1"/>
    <property type="molecule type" value="Genomic_DNA"/>
</dbReference>
<name>A0ABU8CEV1_9HYPH</name>